<accession>A0ABU6QKI1</accession>
<keyword evidence="1" id="KW-1133">Transmembrane helix</keyword>
<proteinExistence type="predicted"/>
<keyword evidence="1" id="KW-0812">Transmembrane</keyword>
<organism evidence="2 3">
    <name type="scientific">Stylosanthes scabra</name>
    <dbReference type="NCBI Taxonomy" id="79078"/>
    <lineage>
        <taxon>Eukaryota</taxon>
        <taxon>Viridiplantae</taxon>
        <taxon>Streptophyta</taxon>
        <taxon>Embryophyta</taxon>
        <taxon>Tracheophyta</taxon>
        <taxon>Spermatophyta</taxon>
        <taxon>Magnoliopsida</taxon>
        <taxon>eudicotyledons</taxon>
        <taxon>Gunneridae</taxon>
        <taxon>Pentapetalae</taxon>
        <taxon>rosids</taxon>
        <taxon>fabids</taxon>
        <taxon>Fabales</taxon>
        <taxon>Fabaceae</taxon>
        <taxon>Papilionoideae</taxon>
        <taxon>50 kb inversion clade</taxon>
        <taxon>dalbergioids sensu lato</taxon>
        <taxon>Dalbergieae</taxon>
        <taxon>Pterocarpus clade</taxon>
        <taxon>Stylosanthes</taxon>
    </lineage>
</organism>
<protein>
    <recommendedName>
        <fullName evidence="4">Reverse transcriptase zinc-binding domain-containing protein</fullName>
    </recommendedName>
</protein>
<reference evidence="2 3" key="1">
    <citation type="journal article" date="2023" name="Plants (Basel)">
        <title>Bridging the Gap: Combining Genomics and Transcriptomics Approaches to Understand Stylosanthes scabra, an Orphan Legume from the Brazilian Caatinga.</title>
        <authorList>
            <person name="Ferreira-Neto J.R.C."/>
            <person name="da Silva M.D."/>
            <person name="Binneck E."/>
            <person name="de Melo N.F."/>
            <person name="da Silva R.H."/>
            <person name="de Melo A.L.T.M."/>
            <person name="Pandolfi V."/>
            <person name="Bustamante F.O."/>
            <person name="Brasileiro-Vidal A.C."/>
            <person name="Benko-Iseppon A.M."/>
        </authorList>
    </citation>
    <scope>NUCLEOTIDE SEQUENCE [LARGE SCALE GENOMIC DNA]</scope>
    <source>
        <tissue evidence="2">Leaves</tissue>
    </source>
</reference>
<evidence type="ECO:0000256" key="1">
    <source>
        <dbReference type="SAM" id="Phobius"/>
    </source>
</evidence>
<dbReference type="Proteomes" id="UP001341840">
    <property type="component" value="Unassembled WGS sequence"/>
</dbReference>
<evidence type="ECO:0008006" key="4">
    <source>
        <dbReference type="Google" id="ProtNLM"/>
    </source>
</evidence>
<feature type="transmembrane region" description="Helical" evidence="1">
    <location>
        <begin position="73"/>
        <end position="94"/>
    </location>
</feature>
<sequence length="120" mass="13986">MLQRFIRYDWLARRKHVPTSSFRFKRGLTSSEIYLHCNGFPESISHCFFFCFKAHQIWQRFGFSRPCSRDHDAFLLGIMICAALLSLGVLRRLLLYVTRVLGTLVSSLLRNKQLSPIMSG</sequence>
<comment type="caution">
    <text evidence="2">The sequence shown here is derived from an EMBL/GenBank/DDBJ whole genome shotgun (WGS) entry which is preliminary data.</text>
</comment>
<keyword evidence="3" id="KW-1185">Reference proteome</keyword>
<gene>
    <name evidence="2" type="ORF">PIB30_060678</name>
</gene>
<evidence type="ECO:0000313" key="2">
    <source>
        <dbReference type="EMBL" id="MED6112323.1"/>
    </source>
</evidence>
<name>A0ABU6QKI1_9FABA</name>
<evidence type="ECO:0000313" key="3">
    <source>
        <dbReference type="Proteomes" id="UP001341840"/>
    </source>
</evidence>
<dbReference type="EMBL" id="JASCZI010000540">
    <property type="protein sequence ID" value="MED6112323.1"/>
    <property type="molecule type" value="Genomic_DNA"/>
</dbReference>
<keyword evidence="1" id="KW-0472">Membrane</keyword>